<sequence length="639" mass="73667">MTYCSWMKATKQRMSIQSCGKICCGSTFKKHRLLLTGTPLQNNLQELWSVFDCVQPGIFDSFQKFTKEYATPIEEGLTKDSTTVKKTKSKKLSEKLRAQYKPHFLRRTKKQIFTMRSVDLTGEALKDNELPLKTDLVIWVKLSESQKKLYQYIISQKHVQSVIAAGASRNAFCLLSVIKKLCQHPLLLRKGAMNKSEKDDDFFGEEEKNLADFAEEDTGPIPTKKVKPKKDKDIEKQTKMMELLDLKDILNDAVAHYNGNDVDGILADSSKLVFLFMLLENLHKEGHRVLIYSMSKVMLNIIEKITKAAGKFQYRRIDGDTDIEERDKIQKEFNKNSEIFMCFLTTKVGGCGLNLVGADRVIIFDPDWNPANDNQAVDRIYRIGQKKDIIVYRLITIHGIEERIYRRQIHKQGINKATVESKESKNIEKYFSNEDLFELFNLDKEDENCKTLEILKESEKKTGKVTNKNQSKKLKKHLNFLKKLETVFGVTNNALVHMDEDEKLDDDDIDIPDHYHYKSPRIINLKQKKIKKKKNVKPKEEDFEMQTRAQISTNKKKPTKKIFPPAQNTPEESFDIHTSDLNSLIISEDSVPKSALEDLKQKRRSRAGHAPILPKTPTKPPKSAQPKVAKGRKRLRKNV</sequence>
<accession>A0AAD1XT52</accession>
<dbReference type="Pfam" id="PF00271">
    <property type="entry name" value="Helicase_C"/>
    <property type="match status" value="1"/>
</dbReference>
<dbReference type="Gene3D" id="3.40.50.10810">
    <property type="entry name" value="Tandem AAA-ATPase domain"/>
    <property type="match status" value="1"/>
</dbReference>
<dbReference type="PANTHER" id="PTHR45629:SF7">
    <property type="entry name" value="DNA EXCISION REPAIR PROTEIN ERCC-6-RELATED"/>
    <property type="match status" value="1"/>
</dbReference>
<evidence type="ECO:0000259" key="3">
    <source>
        <dbReference type="PROSITE" id="PS51194"/>
    </source>
</evidence>
<dbReference type="EMBL" id="CAMPGE010020140">
    <property type="protein sequence ID" value="CAI2378419.1"/>
    <property type="molecule type" value="Genomic_DNA"/>
</dbReference>
<feature type="region of interest" description="Disordered" evidence="2">
    <location>
        <begin position="589"/>
        <end position="639"/>
    </location>
</feature>
<dbReference type="SMART" id="SM00490">
    <property type="entry name" value="HELICc"/>
    <property type="match status" value="1"/>
</dbReference>
<dbReference type="InterPro" id="IPR038718">
    <property type="entry name" value="SNF2-like_sf"/>
</dbReference>
<evidence type="ECO:0000256" key="1">
    <source>
        <dbReference type="ARBA" id="ARBA00022801"/>
    </source>
</evidence>
<evidence type="ECO:0000256" key="2">
    <source>
        <dbReference type="SAM" id="MobiDB-lite"/>
    </source>
</evidence>
<dbReference type="PANTHER" id="PTHR45629">
    <property type="entry name" value="SNF2/RAD54 FAMILY MEMBER"/>
    <property type="match status" value="1"/>
</dbReference>
<dbReference type="InterPro" id="IPR050496">
    <property type="entry name" value="SNF2_RAD54_helicase_repair"/>
</dbReference>
<dbReference type="InterPro" id="IPR027417">
    <property type="entry name" value="P-loop_NTPase"/>
</dbReference>
<evidence type="ECO:0000313" key="5">
    <source>
        <dbReference type="Proteomes" id="UP001295684"/>
    </source>
</evidence>
<dbReference type="Gene3D" id="3.40.50.300">
    <property type="entry name" value="P-loop containing nucleotide triphosphate hydrolases"/>
    <property type="match status" value="2"/>
</dbReference>
<keyword evidence="5" id="KW-1185">Reference proteome</keyword>
<dbReference type="Proteomes" id="UP001295684">
    <property type="component" value="Unassembled WGS sequence"/>
</dbReference>
<dbReference type="GO" id="GO:0016787">
    <property type="term" value="F:hydrolase activity"/>
    <property type="evidence" value="ECO:0007669"/>
    <property type="project" value="UniProtKB-KW"/>
</dbReference>
<dbReference type="InterPro" id="IPR000330">
    <property type="entry name" value="SNF2_N"/>
</dbReference>
<evidence type="ECO:0000313" key="4">
    <source>
        <dbReference type="EMBL" id="CAI2378419.1"/>
    </source>
</evidence>
<dbReference type="InterPro" id="IPR049730">
    <property type="entry name" value="SNF2/RAD54-like_C"/>
</dbReference>
<dbReference type="CDD" id="cd18793">
    <property type="entry name" value="SF2_C_SNF"/>
    <property type="match status" value="1"/>
</dbReference>
<dbReference type="GO" id="GO:0005524">
    <property type="term" value="F:ATP binding"/>
    <property type="evidence" value="ECO:0007669"/>
    <property type="project" value="InterPro"/>
</dbReference>
<comment type="caution">
    <text evidence="4">The sequence shown here is derived from an EMBL/GenBank/DDBJ whole genome shotgun (WGS) entry which is preliminary data.</text>
</comment>
<organism evidence="4 5">
    <name type="scientific">Euplotes crassus</name>
    <dbReference type="NCBI Taxonomy" id="5936"/>
    <lineage>
        <taxon>Eukaryota</taxon>
        <taxon>Sar</taxon>
        <taxon>Alveolata</taxon>
        <taxon>Ciliophora</taxon>
        <taxon>Intramacronucleata</taxon>
        <taxon>Spirotrichea</taxon>
        <taxon>Hypotrichia</taxon>
        <taxon>Euplotida</taxon>
        <taxon>Euplotidae</taxon>
        <taxon>Moneuplotes</taxon>
    </lineage>
</organism>
<proteinExistence type="predicted"/>
<keyword evidence="1" id="KW-0378">Hydrolase</keyword>
<gene>
    <name evidence="4" type="ORF">ECRASSUSDP1_LOCUS19814</name>
</gene>
<dbReference type="Pfam" id="PF00176">
    <property type="entry name" value="SNF2-rel_dom"/>
    <property type="match status" value="1"/>
</dbReference>
<reference evidence="4" key="1">
    <citation type="submission" date="2023-07" db="EMBL/GenBank/DDBJ databases">
        <authorList>
            <consortium name="AG Swart"/>
            <person name="Singh M."/>
            <person name="Singh A."/>
            <person name="Seah K."/>
            <person name="Emmerich C."/>
        </authorList>
    </citation>
    <scope>NUCLEOTIDE SEQUENCE</scope>
    <source>
        <strain evidence="4">DP1</strain>
    </source>
</reference>
<feature type="domain" description="Helicase C-terminal" evidence="3">
    <location>
        <begin position="274"/>
        <end position="430"/>
    </location>
</feature>
<protein>
    <recommendedName>
        <fullName evidence="3">Helicase C-terminal domain-containing protein</fullName>
    </recommendedName>
</protein>
<feature type="region of interest" description="Disordered" evidence="2">
    <location>
        <begin position="530"/>
        <end position="574"/>
    </location>
</feature>
<dbReference type="GO" id="GO:0015616">
    <property type="term" value="F:DNA translocase activity"/>
    <property type="evidence" value="ECO:0007669"/>
    <property type="project" value="TreeGrafter"/>
</dbReference>
<dbReference type="SUPFAM" id="SSF52540">
    <property type="entry name" value="P-loop containing nucleoside triphosphate hydrolases"/>
    <property type="match status" value="2"/>
</dbReference>
<dbReference type="InterPro" id="IPR001650">
    <property type="entry name" value="Helicase_C-like"/>
</dbReference>
<feature type="compositionally biased region" description="Basic residues" evidence="2">
    <location>
        <begin position="629"/>
        <end position="639"/>
    </location>
</feature>
<dbReference type="AlphaFoldDB" id="A0AAD1XT52"/>
<name>A0AAD1XT52_EUPCR</name>
<dbReference type="PROSITE" id="PS51194">
    <property type="entry name" value="HELICASE_CTER"/>
    <property type="match status" value="1"/>
</dbReference>